<feature type="transmembrane region" description="Helical" evidence="4">
    <location>
        <begin position="147"/>
        <end position="173"/>
    </location>
</feature>
<feature type="region of interest" description="Disordered" evidence="3">
    <location>
        <begin position="112"/>
        <end position="134"/>
    </location>
</feature>
<keyword evidence="4" id="KW-0472">Membrane</keyword>
<evidence type="ECO:0000259" key="5">
    <source>
        <dbReference type="Pfam" id="PF02705"/>
    </source>
</evidence>
<evidence type="ECO:0000256" key="2">
    <source>
        <dbReference type="ARBA" id="ARBA00008440"/>
    </source>
</evidence>
<sequence>MDSPLRHGTYCYPFKKETWMHTILLSFQSIGVVYGRLSTAPLYVFGSIPQNDFKSDESAYEYFSFIFWTLTVLSLVKYTFIVLKADNDGEGGTFALYSLLCKHAKVGLLPNDKTSNDVTNNETGSPSRTKAESRARRAIAKHKSSHYLMLFLALFGSCMIICDAVLTPAISVLSAASGLRRSLTDIKCKNQIRHPVKQRIRY</sequence>
<dbReference type="AlphaFoldDB" id="A0A5B6UQK4"/>
<organism evidence="6 7">
    <name type="scientific">Gossypium australe</name>
    <dbReference type="NCBI Taxonomy" id="47621"/>
    <lineage>
        <taxon>Eukaryota</taxon>
        <taxon>Viridiplantae</taxon>
        <taxon>Streptophyta</taxon>
        <taxon>Embryophyta</taxon>
        <taxon>Tracheophyta</taxon>
        <taxon>Spermatophyta</taxon>
        <taxon>Magnoliopsida</taxon>
        <taxon>eudicotyledons</taxon>
        <taxon>Gunneridae</taxon>
        <taxon>Pentapetalae</taxon>
        <taxon>rosids</taxon>
        <taxon>malvids</taxon>
        <taxon>Malvales</taxon>
        <taxon>Malvaceae</taxon>
        <taxon>Malvoideae</taxon>
        <taxon>Gossypium</taxon>
    </lineage>
</organism>
<reference evidence="6" key="1">
    <citation type="submission" date="2019-08" db="EMBL/GenBank/DDBJ databases">
        <authorList>
            <person name="Liu F."/>
        </authorList>
    </citation>
    <scope>NUCLEOTIDE SEQUENCE [LARGE SCALE GENOMIC DNA]</scope>
    <source>
        <strain evidence="6">PA1801</strain>
        <tissue evidence="6">Leaf</tissue>
    </source>
</reference>
<evidence type="ECO:0000256" key="3">
    <source>
        <dbReference type="SAM" id="MobiDB-lite"/>
    </source>
</evidence>
<dbReference type="EMBL" id="SMMG02000009">
    <property type="protein sequence ID" value="KAA3459713.1"/>
    <property type="molecule type" value="Genomic_DNA"/>
</dbReference>
<dbReference type="PANTHER" id="PTHR30540">
    <property type="entry name" value="OSMOTIC STRESS POTASSIUM TRANSPORTER"/>
    <property type="match status" value="1"/>
</dbReference>
<evidence type="ECO:0000313" key="6">
    <source>
        <dbReference type="EMBL" id="KAA3459713.1"/>
    </source>
</evidence>
<comment type="caution">
    <text evidence="6">The sequence shown here is derived from an EMBL/GenBank/DDBJ whole genome shotgun (WGS) entry which is preliminary data.</text>
</comment>
<evidence type="ECO:0000256" key="4">
    <source>
        <dbReference type="SAM" id="Phobius"/>
    </source>
</evidence>
<keyword evidence="7" id="KW-1185">Reference proteome</keyword>
<keyword evidence="4" id="KW-1133">Transmembrane helix</keyword>
<accession>A0A5B6UQK4</accession>
<dbReference type="GO" id="GO:0015079">
    <property type="term" value="F:potassium ion transmembrane transporter activity"/>
    <property type="evidence" value="ECO:0007669"/>
    <property type="project" value="InterPro"/>
</dbReference>
<proteinExistence type="inferred from homology"/>
<protein>
    <submittedName>
        <fullName evidence="6">Potassium transporter 6-like isoform X1</fullName>
    </submittedName>
</protein>
<dbReference type="Pfam" id="PF02705">
    <property type="entry name" value="K_trans"/>
    <property type="match status" value="1"/>
</dbReference>
<feature type="compositionally biased region" description="Polar residues" evidence="3">
    <location>
        <begin position="112"/>
        <end position="128"/>
    </location>
</feature>
<evidence type="ECO:0000313" key="7">
    <source>
        <dbReference type="Proteomes" id="UP000325315"/>
    </source>
</evidence>
<dbReference type="PANTHER" id="PTHR30540:SF97">
    <property type="entry name" value="POTASSIUM TRANSPORTER"/>
    <property type="match status" value="1"/>
</dbReference>
<keyword evidence="4" id="KW-0812">Transmembrane</keyword>
<feature type="domain" description="K+ potassium transporter integral membrane" evidence="5">
    <location>
        <begin position="26"/>
        <end position="185"/>
    </location>
</feature>
<gene>
    <name evidence="6" type="ORF">EPI10_026446</name>
</gene>
<dbReference type="InterPro" id="IPR053951">
    <property type="entry name" value="K_trans_N"/>
</dbReference>
<name>A0A5B6UQK4_9ROSI</name>
<dbReference type="Proteomes" id="UP000325315">
    <property type="component" value="Unassembled WGS sequence"/>
</dbReference>
<evidence type="ECO:0000256" key="1">
    <source>
        <dbReference type="ARBA" id="ARBA00004651"/>
    </source>
</evidence>
<feature type="transmembrane region" description="Helical" evidence="4">
    <location>
        <begin position="65"/>
        <end position="83"/>
    </location>
</feature>
<dbReference type="InterPro" id="IPR003855">
    <property type="entry name" value="K+_transporter"/>
</dbReference>
<comment type="subcellular location">
    <subcellularLocation>
        <location evidence="1">Cell membrane</location>
        <topology evidence="1">Multi-pass membrane protein</topology>
    </subcellularLocation>
</comment>
<feature type="transmembrane region" description="Helical" evidence="4">
    <location>
        <begin position="23"/>
        <end position="45"/>
    </location>
</feature>
<comment type="similarity">
    <text evidence="2">Belongs to the HAK/KUP transporter (TC 2.A.72.3) family.</text>
</comment>
<dbReference type="GO" id="GO:0005886">
    <property type="term" value="C:plasma membrane"/>
    <property type="evidence" value="ECO:0007669"/>
    <property type="project" value="UniProtKB-SubCell"/>
</dbReference>
<dbReference type="OrthoDB" id="998525at2759"/>